<dbReference type="EMBL" id="JEME01000304">
    <property type="protein sequence ID" value="KYG10537.1"/>
    <property type="molecule type" value="Genomic_DNA"/>
</dbReference>
<dbReference type="InterPro" id="IPR003959">
    <property type="entry name" value="ATPase_AAA_core"/>
</dbReference>
<comment type="caution">
    <text evidence="2">The sequence shown here is derived from an EMBL/GenBank/DDBJ whole genome shotgun (WGS) entry which is preliminary data.</text>
</comment>
<dbReference type="Pfam" id="PF13304">
    <property type="entry name" value="AAA_21"/>
    <property type="match status" value="1"/>
</dbReference>
<protein>
    <recommendedName>
        <fullName evidence="1">ATPase AAA-type core domain-containing protein</fullName>
    </recommendedName>
</protein>
<dbReference type="SUPFAM" id="SSF52540">
    <property type="entry name" value="P-loop containing nucleoside triphosphate hydrolases"/>
    <property type="match status" value="1"/>
</dbReference>
<dbReference type="PANTHER" id="PTHR40396">
    <property type="entry name" value="ATPASE-LIKE PROTEIN"/>
    <property type="match status" value="1"/>
</dbReference>
<dbReference type="GO" id="GO:0005524">
    <property type="term" value="F:ATP binding"/>
    <property type="evidence" value="ECO:0007669"/>
    <property type="project" value="InterPro"/>
</dbReference>
<evidence type="ECO:0000313" key="2">
    <source>
        <dbReference type="EMBL" id="KYG10537.1"/>
    </source>
</evidence>
<feature type="domain" description="ATPase AAA-type core" evidence="1">
    <location>
        <begin position="50"/>
        <end position="364"/>
    </location>
</feature>
<dbReference type="Gene3D" id="3.40.50.300">
    <property type="entry name" value="P-loop containing nucleotide triphosphate hydrolases"/>
    <property type="match status" value="1"/>
</dbReference>
<dbReference type="AlphaFoldDB" id="A0A150U138"/>
<reference evidence="2 3" key="1">
    <citation type="submission" date="2014-02" db="EMBL/GenBank/DDBJ databases">
        <title>The small core and large imbalanced accessory genome model reveals a collaborative survival strategy of Sorangium cellulosum strains in nature.</title>
        <authorList>
            <person name="Han K."/>
            <person name="Peng R."/>
            <person name="Blom J."/>
            <person name="Li Y.-Z."/>
        </authorList>
    </citation>
    <scope>NUCLEOTIDE SEQUENCE [LARGE SCALE GENOMIC DNA]</scope>
    <source>
        <strain evidence="2 3">So0007-03</strain>
    </source>
</reference>
<name>A0A150U138_SORCE</name>
<gene>
    <name evidence="2" type="ORF">BE21_11440</name>
</gene>
<dbReference type="GO" id="GO:0016887">
    <property type="term" value="F:ATP hydrolysis activity"/>
    <property type="evidence" value="ECO:0007669"/>
    <property type="project" value="InterPro"/>
</dbReference>
<dbReference type="InterPro" id="IPR027417">
    <property type="entry name" value="P-loop_NTPase"/>
</dbReference>
<proteinExistence type="predicted"/>
<evidence type="ECO:0000313" key="3">
    <source>
        <dbReference type="Proteomes" id="UP000075502"/>
    </source>
</evidence>
<accession>A0A150U138</accession>
<dbReference type="PANTHER" id="PTHR40396:SF1">
    <property type="entry name" value="ATPASE AAA-TYPE CORE DOMAIN-CONTAINING PROTEIN"/>
    <property type="match status" value="1"/>
</dbReference>
<sequence>MLIDFSIENYRSIADRQTISFVASKHRSNAEGQAAVAVKGLRSQQLLTSAVIYGANASGKSNVVRALAEACGRIRTSATEPEHDIQPFLLDPRWATKPSRFEFTFLLAGVRYQYGFALDASLVHEEWLIAYPHRAPQLWFERRWDGTKHEITFGSSLKGEKSRTHKMTRPDALFLSVAAQLNQESLIPIHQELTQRLRARQASWVAPADTAHLVEQATHHVHDAFLSLLAAADVGIRQVVVKRHKADIIRESSAISGSIGATRVLFRSHQKDELFEIQTEHERSDGERILFNLSDESQGTIQYFSLLAPLIDSLFNGGLLAVDELDESLHPLLVRKIVGLFHDPAVNVGGAQLLFNTHDTTLLDRELFRRDQIWFVEKEPPGKSRLYSLLDFSPRRDEALQKGYLQGRYGAIPFLGDFTLSDAHSAKESV</sequence>
<dbReference type="Proteomes" id="UP000075502">
    <property type="component" value="Unassembled WGS sequence"/>
</dbReference>
<evidence type="ECO:0000259" key="1">
    <source>
        <dbReference type="Pfam" id="PF13304"/>
    </source>
</evidence>
<organism evidence="2 3">
    <name type="scientific">Sorangium cellulosum</name>
    <name type="common">Polyangium cellulosum</name>
    <dbReference type="NCBI Taxonomy" id="56"/>
    <lineage>
        <taxon>Bacteria</taxon>
        <taxon>Pseudomonadati</taxon>
        <taxon>Myxococcota</taxon>
        <taxon>Polyangia</taxon>
        <taxon>Polyangiales</taxon>
        <taxon>Polyangiaceae</taxon>
        <taxon>Sorangium</taxon>
    </lineage>
</organism>